<organism evidence="1 2">
    <name type="scientific">Lachnospira eligens (strain ATCC 27750 / DSM 3376 / VPI C15-48 / C15-B4)</name>
    <name type="common">Eubacterium eligens</name>
    <dbReference type="NCBI Taxonomy" id="515620"/>
    <lineage>
        <taxon>Bacteria</taxon>
        <taxon>Bacillati</taxon>
        <taxon>Bacillota</taxon>
        <taxon>Clostridia</taxon>
        <taxon>Lachnospirales</taxon>
        <taxon>Lachnospiraceae</taxon>
        <taxon>Lachnospira</taxon>
    </lineage>
</organism>
<gene>
    <name evidence="1" type="ordered locus">EUBELI_20481</name>
</gene>
<sequence>MFLENKLPLQDILVTMNIPICNIVNYISDDEMIAGCTDGIGDGDGYILEDWCWRSMREFI</sequence>
<dbReference type="AlphaFoldDB" id="C4Z6N4"/>
<keyword evidence="1" id="KW-0614">Plasmid</keyword>
<dbReference type="EMBL" id="CP001106">
    <property type="protein sequence ID" value="ACR73626.1"/>
    <property type="molecule type" value="Genomic_DNA"/>
</dbReference>
<accession>C4Z6N4</accession>
<keyword evidence="2" id="KW-1185">Reference proteome</keyword>
<evidence type="ECO:0000313" key="1">
    <source>
        <dbReference type="EMBL" id="ACR73626.1"/>
    </source>
</evidence>
<proteinExistence type="predicted"/>
<dbReference type="HOGENOM" id="CLU_2934590_0_0_9"/>
<dbReference type="Proteomes" id="UP000001476">
    <property type="component" value="Plasmid pEubeli2"/>
</dbReference>
<reference evidence="1 2" key="1">
    <citation type="journal article" date="2009" name="Proc. Natl. Acad. Sci. U.S.A.">
        <title>Characterizing a model human gut microbiota composed of members of its two dominant bacterial phyla.</title>
        <authorList>
            <person name="Mahowald M.A."/>
            <person name="Rey F.E."/>
            <person name="Seedorf H."/>
            <person name="Turnbaugh P.J."/>
            <person name="Fulton R.S."/>
            <person name="Wollam A."/>
            <person name="Shah N."/>
            <person name="Wang C."/>
            <person name="Magrini V."/>
            <person name="Wilson R.K."/>
            <person name="Cantarel B.L."/>
            <person name="Coutinho P.M."/>
            <person name="Henrissat B."/>
            <person name="Crock L.W."/>
            <person name="Russell A."/>
            <person name="Verberkmoes N.C."/>
            <person name="Hettich R.L."/>
            <person name="Gordon J.I."/>
        </authorList>
    </citation>
    <scope>NUCLEOTIDE SEQUENCE [LARGE SCALE GENOMIC DNA]</scope>
    <source>
        <strain evidence="2">ATCC 27750 / DSM 3376 / VPI C15-48 / C15-B4</strain>
        <plasmid evidence="1">unnamed</plasmid>
    </source>
</reference>
<dbReference type="KEGG" id="eel:EUBELI_20481"/>
<name>C4Z6N4_LACE2</name>
<evidence type="ECO:0000313" key="2">
    <source>
        <dbReference type="Proteomes" id="UP000001476"/>
    </source>
</evidence>
<protein>
    <submittedName>
        <fullName evidence="1">Uncharacterized protein</fullName>
    </submittedName>
</protein>
<geneLocation type="plasmid" evidence="2">
    <name>pEubeli2</name>
</geneLocation>